<dbReference type="RefSeq" id="WP_231100909.1">
    <property type="nucleotide sequence ID" value="NZ_AUXT01000205.1"/>
</dbReference>
<dbReference type="Pfam" id="PF00497">
    <property type="entry name" value="SBP_bac_3"/>
    <property type="match status" value="1"/>
</dbReference>
<feature type="chain" id="PRO_5007882976" description="Solute-binding protein family 3/N-terminal domain-containing protein" evidence="3">
    <location>
        <begin position="25"/>
        <end position="264"/>
    </location>
</feature>
<evidence type="ECO:0000313" key="5">
    <source>
        <dbReference type="EMBL" id="KZN43686.1"/>
    </source>
</evidence>
<evidence type="ECO:0000313" key="6">
    <source>
        <dbReference type="Proteomes" id="UP000076587"/>
    </source>
</evidence>
<comment type="similarity">
    <text evidence="1">Belongs to the bacterial solute-binding protein 3 family.</text>
</comment>
<protein>
    <recommendedName>
        <fullName evidence="4">Solute-binding protein family 3/N-terminal domain-containing protein</fullName>
    </recommendedName>
</protein>
<feature type="signal peptide" evidence="3">
    <location>
        <begin position="1"/>
        <end position="24"/>
    </location>
</feature>
<reference evidence="5 6" key="1">
    <citation type="submission" date="2013-07" db="EMBL/GenBank/DDBJ databases">
        <title>Comparative Genomic and Metabolomic Analysis of Twelve Strains of Pseudoalteromonas luteoviolacea.</title>
        <authorList>
            <person name="Vynne N.G."/>
            <person name="Mansson M."/>
            <person name="Gram L."/>
        </authorList>
    </citation>
    <scope>NUCLEOTIDE SEQUENCE [LARGE SCALE GENOMIC DNA]</scope>
    <source>
        <strain evidence="5 6">NCIMB 1942</strain>
    </source>
</reference>
<sequence>MHALLRQFLILIFLTMIACPSLHAAQRHIDAKPRVTILVDDSYPPYSYVSNGYLYGIYVEQVKLAARQLSDHYQITLEAIPWKRGVAAMESGEAFALMPPYIHKDKRPYIWPYSVSLGEEAVVAFCNEGITLQNILRRKAGSRPINIGINAGFLILDDELASARERGLIKIWENKDTRSNIRKLAKNRLDCYLNDRLSTVMGIESLQSELQTLDISQFQEVRVVLTRTAHIGYTKENGDKFPYKLDFIEKMNKALQTIQKKSER</sequence>
<feature type="domain" description="Solute-binding protein family 3/N-terminal" evidence="4">
    <location>
        <begin position="36"/>
        <end position="261"/>
    </location>
</feature>
<name>A0A166Z0B5_9GAMM</name>
<dbReference type="PANTHER" id="PTHR35936">
    <property type="entry name" value="MEMBRANE-BOUND LYTIC MUREIN TRANSGLYCOSYLASE F"/>
    <property type="match status" value="1"/>
</dbReference>
<evidence type="ECO:0000256" key="2">
    <source>
        <dbReference type="ARBA" id="ARBA00022729"/>
    </source>
</evidence>
<dbReference type="AlphaFoldDB" id="A0A166Z0B5"/>
<evidence type="ECO:0000259" key="4">
    <source>
        <dbReference type="Pfam" id="PF00497"/>
    </source>
</evidence>
<dbReference type="Proteomes" id="UP000076587">
    <property type="component" value="Unassembled WGS sequence"/>
</dbReference>
<proteinExistence type="inferred from homology"/>
<organism evidence="5 6">
    <name type="scientific">Pseudoalteromonas luteoviolacea NCIMB 1942</name>
    <dbReference type="NCBI Taxonomy" id="1365253"/>
    <lineage>
        <taxon>Bacteria</taxon>
        <taxon>Pseudomonadati</taxon>
        <taxon>Pseudomonadota</taxon>
        <taxon>Gammaproteobacteria</taxon>
        <taxon>Alteromonadales</taxon>
        <taxon>Pseudoalteromonadaceae</taxon>
        <taxon>Pseudoalteromonas</taxon>
    </lineage>
</organism>
<dbReference type="EMBL" id="AUXT01000205">
    <property type="protein sequence ID" value="KZN43686.1"/>
    <property type="molecule type" value="Genomic_DNA"/>
</dbReference>
<dbReference type="Gene3D" id="3.40.190.10">
    <property type="entry name" value="Periplasmic binding protein-like II"/>
    <property type="match status" value="1"/>
</dbReference>
<accession>A0A166Z0B5</accession>
<dbReference type="PATRIC" id="fig|1365253.3.peg.4609"/>
<gene>
    <name evidence="5" type="ORF">N482_03305</name>
</gene>
<dbReference type="SUPFAM" id="SSF53850">
    <property type="entry name" value="Periplasmic binding protein-like II"/>
    <property type="match status" value="1"/>
</dbReference>
<dbReference type="PROSITE" id="PS51257">
    <property type="entry name" value="PROKAR_LIPOPROTEIN"/>
    <property type="match status" value="1"/>
</dbReference>
<evidence type="ECO:0000256" key="3">
    <source>
        <dbReference type="SAM" id="SignalP"/>
    </source>
</evidence>
<keyword evidence="2 3" id="KW-0732">Signal</keyword>
<dbReference type="InterPro" id="IPR001638">
    <property type="entry name" value="Solute-binding_3/MltF_N"/>
</dbReference>
<evidence type="ECO:0000256" key="1">
    <source>
        <dbReference type="ARBA" id="ARBA00010333"/>
    </source>
</evidence>
<dbReference type="PANTHER" id="PTHR35936:SF25">
    <property type="entry name" value="ABC TRANSPORTER SUBSTRATE-BINDING PROTEIN"/>
    <property type="match status" value="1"/>
</dbReference>
<comment type="caution">
    <text evidence="5">The sequence shown here is derived from an EMBL/GenBank/DDBJ whole genome shotgun (WGS) entry which is preliminary data.</text>
</comment>